<dbReference type="EMBL" id="JAFCMP010000379">
    <property type="protein sequence ID" value="KAG5180560.1"/>
    <property type="molecule type" value="Genomic_DNA"/>
</dbReference>
<evidence type="ECO:0000256" key="1">
    <source>
        <dbReference type="SAM" id="MobiDB-lite"/>
    </source>
</evidence>
<feature type="compositionally biased region" description="Low complexity" evidence="1">
    <location>
        <begin position="900"/>
        <end position="911"/>
    </location>
</feature>
<organism evidence="3 4">
    <name type="scientific">Tribonema minus</name>
    <dbReference type="NCBI Taxonomy" id="303371"/>
    <lineage>
        <taxon>Eukaryota</taxon>
        <taxon>Sar</taxon>
        <taxon>Stramenopiles</taxon>
        <taxon>Ochrophyta</taxon>
        <taxon>PX clade</taxon>
        <taxon>Xanthophyceae</taxon>
        <taxon>Tribonematales</taxon>
        <taxon>Tribonemataceae</taxon>
        <taxon>Tribonema</taxon>
    </lineage>
</organism>
<feature type="compositionally biased region" description="Polar residues" evidence="1">
    <location>
        <begin position="1313"/>
        <end position="1324"/>
    </location>
</feature>
<feature type="domain" description="WW" evidence="2">
    <location>
        <begin position="1272"/>
        <end position="1306"/>
    </location>
</feature>
<dbReference type="Gene3D" id="2.20.70.10">
    <property type="match status" value="1"/>
</dbReference>
<dbReference type="PROSITE" id="PS50020">
    <property type="entry name" value="WW_DOMAIN_2"/>
    <property type="match status" value="1"/>
</dbReference>
<feature type="region of interest" description="Disordered" evidence="1">
    <location>
        <begin position="85"/>
        <end position="112"/>
    </location>
</feature>
<dbReference type="PANTHER" id="PTHR12957:SF2">
    <property type="entry name" value="INTEGRATOR COMPLEX SUBUNIT 6"/>
    <property type="match status" value="1"/>
</dbReference>
<feature type="compositionally biased region" description="Pro residues" evidence="1">
    <location>
        <begin position="1078"/>
        <end position="1097"/>
    </location>
</feature>
<feature type="region of interest" description="Disordered" evidence="1">
    <location>
        <begin position="1045"/>
        <end position="1118"/>
    </location>
</feature>
<feature type="compositionally biased region" description="Pro residues" evidence="1">
    <location>
        <begin position="1053"/>
        <end position="1062"/>
    </location>
</feature>
<dbReference type="PANTHER" id="PTHR12957">
    <property type="entry name" value="DEAD/H BOX POLYPEPTIDE 26/DICE1-RELATED"/>
    <property type="match status" value="1"/>
</dbReference>
<feature type="region of interest" description="Disordered" evidence="1">
    <location>
        <begin position="625"/>
        <end position="646"/>
    </location>
</feature>
<dbReference type="GO" id="GO:0034472">
    <property type="term" value="P:snRNA 3'-end processing"/>
    <property type="evidence" value="ECO:0007669"/>
    <property type="project" value="TreeGrafter"/>
</dbReference>
<feature type="compositionally biased region" description="Low complexity" evidence="1">
    <location>
        <begin position="85"/>
        <end position="95"/>
    </location>
</feature>
<evidence type="ECO:0000259" key="2">
    <source>
        <dbReference type="PROSITE" id="PS50020"/>
    </source>
</evidence>
<feature type="compositionally biased region" description="Polar residues" evidence="1">
    <location>
        <begin position="631"/>
        <end position="640"/>
    </location>
</feature>
<keyword evidence="4" id="KW-1185">Reference proteome</keyword>
<dbReference type="CDD" id="cd00201">
    <property type="entry name" value="WW"/>
    <property type="match status" value="1"/>
</dbReference>
<feature type="compositionally biased region" description="Pro residues" evidence="1">
    <location>
        <begin position="1218"/>
        <end position="1233"/>
    </location>
</feature>
<feature type="compositionally biased region" description="Low complexity" evidence="1">
    <location>
        <begin position="1182"/>
        <end position="1217"/>
    </location>
</feature>
<dbReference type="InterPro" id="IPR051113">
    <property type="entry name" value="Integrator_subunit6"/>
</dbReference>
<dbReference type="Pfam" id="PF00397">
    <property type="entry name" value="WW"/>
    <property type="match status" value="1"/>
</dbReference>
<feature type="compositionally biased region" description="Gly residues" evidence="1">
    <location>
        <begin position="1172"/>
        <end position="1181"/>
    </location>
</feature>
<dbReference type="Proteomes" id="UP000664859">
    <property type="component" value="Unassembled WGS sequence"/>
</dbReference>
<feature type="region of interest" description="Disordered" evidence="1">
    <location>
        <begin position="696"/>
        <end position="717"/>
    </location>
</feature>
<evidence type="ECO:0000313" key="4">
    <source>
        <dbReference type="Proteomes" id="UP000664859"/>
    </source>
</evidence>
<feature type="compositionally biased region" description="Low complexity" evidence="1">
    <location>
        <begin position="1234"/>
        <end position="1269"/>
    </location>
</feature>
<feature type="compositionally biased region" description="Low complexity" evidence="1">
    <location>
        <begin position="1141"/>
        <end position="1156"/>
    </location>
</feature>
<dbReference type="InterPro" id="IPR001202">
    <property type="entry name" value="WW_dom"/>
</dbReference>
<accession>A0A835YW26</accession>
<sequence>MKSGNVFCCRSSNAHNSSSSSAQALLVLRASISWSNASSALPFNYVYFCQRCAAAALKRGHARLRPGAQQLLHVTAAPAQRVQPPALPLPLLSPQDEVEDGSAQGSGGSSAQLGPALRSGFYLMNRHRMLSGVDNWGRGRLPWQVDVGALILITHNTPAALQEGAPPEVPAELRNEKLFRDSADRVPGAPPLSVAFMPGEDLSVTPYRQASTSQPLFCALQSLRWEQRMHALVLTGEESLGSTARGRALSQLCEATGGQARGCYGLAGVRSGTEALVHRLQQAGPAVCLVPLPPRAVIMPATGRLRQPSAGDAQEMEADTGLLGSSTAEAEFASPFKPLFDSKDESGKPVRGILTMRRGTASWPLPEAGVAIEGLVDRARDDLPPLRTGQPEVFYKVPADASSDPTVKAAAAAARLGIAMDEYEMDLSRHCRKYKVEWCAGNAPSAATAFYSSRATTVTPARMPKDAKWPLFARAVPSPLQLAGSAGGAVPPTFVPWAFLQGHRLVGRGTLTVLPYNFPWLVHLLLQIEQLLILNASQAAAAALPGAAGDKTNTVASLTPEWRNDFKTYLTAVPLYYHAALKRALKPMGLHLLVQDQAIERPLPQRVHAHLNSLKDAVRAELESVHASTAPLRTTSTPATHGSHGSRAQQDLEAGLEALLCVPPGQLLEHFERMRRGLFGGGMGVTVTGLFSTHAARAPRGASQSAPRGASQSTPGGASLLAEVSQSLAPARSVHDMSNYIALLLSREPLRDPDVRNDDYREAATPQEVMQRKVAVDFGNPFRMTDWWSERTTASRQVMQRKVRQPLQVRARDTALRPGCCVRDDHRIESDEEDLRSVKPQKIRQCKVAVGFLAIPSGGAISEGLADMALDEAADEAAILLPHEGDVATADAALTPPRTPLHAPLSLAPPSEGEGAEGDSMAVDAPNLNLSLEAGAAAAEATEAAAAAAAKRKRVPEAGAPPGGASAAGISNLVSSLHSKRPRKFVSESALRRKAVLDAKRAATAAAAPPLALLELPSTEAAPPAAPAAAGGAAAEAAAPAAAAAAAAAKPAVRPPPPPPPAAGQQQQKQMAKQPQQVKPPPPQQAVQRPPPPPPAAKPKSTEPPQQPPAAAAAPAAVSPLGAGAAALPLKEALSLGGGPASPFKSPFAPAGGFSPFTPPGSPVTRAAPAVAGGGGSGGSGSAAALQAPAAAAAAAAPAASHPPAAAKPPAAAAAPAHRPPPPQQQRLPPPPQQQQQRPQQVQRPPPLQQQQQAPQPAAAAAAQGQLQPHDFVLPPGWTVQRSSKQQREYFFNSTTGKSLWTPPPGSVPKQRPAQQPQGGESGN</sequence>
<protein>
    <recommendedName>
        <fullName evidence="2">WW domain-containing protein</fullName>
    </recommendedName>
</protein>
<feature type="compositionally biased region" description="Polar residues" evidence="1">
    <location>
        <begin position="702"/>
        <end position="716"/>
    </location>
</feature>
<gene>
    <name evidence="3" type="ORF">JKP88DRAFT_323573</name>
</gene>
<dbReference type="OrthoDB" id="207388at2759"/>
<dbReference type="GO" id="GO:0032039">
    <property type="term" value="C:integrator complex"/>
    <property type="evidence" value="ECO:0007669"/>
    <property type="project" value="TreeGrafter"/>
</dbReference>
<name>A0A835YW26_9STRA</name>
<comment type="caution">
    <text evidence="3">The sequence shown here is derived from an EMBL/GenBank/DDBJ whole genome shotgun (WGS) entry which is preliminary data.</text>
</comment>
<dbReference type="SMART" id="SM00456">
    <property type="entry name" value="WW"/>
    <property type="match status" value="1"/>
</dbReference>
<evidence type="ECO:0000313" key="3">
    <source>
        <dbReference type="EMBL" id="KAG5180560.1"/>
    </source>
</evidence>
<feature type="compositionally biased region" description="Low complexity" evidence="1">
    <location>
        <begin position="1063"/>
        <end position="1077"/>
    </location>
</feature>
<dbReference type="InterPro" id="IPR036020">
    <property type="entry name" value="WW_dom_sf"/>
</dbReference>
<feature type="region of interest" description="Disordered" evidence="1">
    <location>
        <begin position="1134"/>
        <end position="1324"/>
    </location>
</feature>
<feature type="compositionally biased region" description="Low complexity" evidence="1">
    <location>
        <begin position="1109"/>
        <end position="1118"/>
    </location>
</feature>
<feature type="region of interest" description="Disordered" evidence="1">
    <location>
        <begin position="894"/>
        <end position="922"/>
    </location>
</feature>
<reference evidence="3" key="1">
    <citation type="submission" date="2021-02" db="EMBL/GenBank/DDBJ databases">
        <title>First Annotated Genome of the Yellow-green Alga Tribonema minus.</title>
        <authorList>
            <person name="Mahan K.M."/>
        </authorList>
    </citation>
    <scope>NUCLEOTIDE SEQUENCE</scope>
    <source>
        <strain evidence="3">UTEX B ZZ1240</strain>
    </source>
</reference>
<proteinExistence type="predicted"/>
<dbReference type="SUPFAM" id="SSF51045">
    <property type="entry name" value="WW domain"/>
    <property type="match status" value="1"/>
</dbReference>